<dbReference type="EMBL" id="HG992981">
    <property type="protein sequence ID" value="CAE7178357.1"/>
    <property type="molecule type" value="Genomic_DNA"/>
</dbReference>
<reference evidence="2" key="1">
    <citation type="submission" date="2021-02" db="EMBL/GenBank/DDBJ databases">
        <authorList>
            <person name="Syme A R."/>
            <person name="Syme A R."/>
            <person name="Moolhuijzen P."/>
        </authorList>
    </citation>
    <scope>NUCLEOTIDE SEQUENCE</scope>
    <source>
        <strain evidence="2">W1-1</strain>
    </source>
</reference>
<sequence length="186" mass="20328">MSSTTPTQKLSNKKHSIMGLSKYMTPPQFKHTTAPRPAIDFAPHLVPKDKTRKITSKTATKPTDRTILLAKSDSPAIPDVVLEHAAPCETGMKVEDRLFDRCGSVFVLRKSKSSSQCRTSSRSATGRLEPPSHLKAAEVHGEPSNAQLGASKNTVREVGDQDMEMDLDATSQSDYCTYMAGLYSDD</sequence>
<name>A0A6S6W430_9PLEO</name>
<feature type="region of interest" description="Disordered" evidence="1">
    <location>
        <begin position="140"/>
        <end position="167"/>
    </location>
</feature>
<feature type="compositionally biased region" description="Polar residues" evidence="1">
    <location>
        <begin position="144"/>
        <end position="153"/>
    </location>
</feature>
<dbReference type="Proteomes" id="UP000472372">
    <property type="component" value="Chromosome 5"/>
</dbReference>
<evidence type="ECO:0000313" key="2">
    <source>
        <dbReference type="EMBL" id="CAE7178357.1"/>
    </source>
</evidence>
<evidence type="ECO:0000313" key="3">
    <source>
        <dbReference type="Proteomes" id="UP000472372"/>
    </source>
</evidence>
<gene>
    <name evidence="2" type="ORF">PTTW11_06336</name>
</gene>
<organism evidence="2 3">
    <name type="scientific">Pyrenophora teres f. teres</name>
    <dbReference type="NCBI Taxonomy" id="97479"/>
    <lineage>
        <taxon>Eukaryota</taxon>
        <taxon>Fungi</taxon>
        <taxon>Dikarya</taxon>
        <taxon>Ascomycota</taxon>
        <taxon>Pezizomycotina</taxon>
        <taxon>Dothideomycetes</taxon>
        <taxon>Pleosporomycetidae</taxon>
        <taxon>Pleosporales</taxon>
        <taxon>Pleosporineae</taxon>
        <taxon>Pleosporaceae</taxon>
        <taxon>Pyrenophora</taxon>
    </lineage>
</organism>
<evidence type="ECO:0000256" key="1">
    <source>
        <dbReference type="SAM" id="MobiDB-lite"/>
    </source>
</evidence>
<accession>A0A6S6W430</accession>
<protein>
    <submittedName>
        <fullName evidence="2">Uncharacterized protein</fullName>
    </submittedName>
</protein>
<dbReference type="AlphaFoldDB" id="A0A6S6W430"/>
<proteinExistence type="predicted"/>